<dbReference type="RefSeq" id="WP_014136738.1">
    <property type="nucleotide sequence ID" value="NC_016109.1"/>
</dbReference>
<evidence type="ECO:0000256" key="1">
    <source>
        <dbReference type="ARBA" id="ARBA00008791"/>
    </source>
</evidence>
<evidence type="ECO:0000313" key="4">
    <source>
        <dbReference type="Proteomes" id="UP000007076"/>
    </source>
</evidence>
<comment type="similarity">
    <text evidence="1">Belongs to the universal stress protein A family.</text>
</comment>
<dbReference type="STRING" id="452652.KSE_36280"/>
<keyword evidence="4" id="KW-1185">Reference proteome</keyword>
<evidence type="ECO:0000313" key="3">
    <source>
        <dbReference type="EMBL" id="BAJ29432.1"/>
    </source>
</evidence>
<dbReference type="EMBL" id="AP010968">
    <property type="protein sequence ID" value="BAJ29432.1"/>
    <property type="molecule type" value="Genomic_DNA"/>
</dbReference>
<dbReference type="Proteomes" id="UP000007076">
    <property type="component" value="Chromosome"/>
</dbReference>
<dbReference type="KEGG" id="ksk:KSE_36280"/>
<dbReference type="Pfam" id="PF00582">
    <property type="entry name" value="Usp"/>
    <property type="match status" value="1"/>
</dbReference>
<reference evidence="3 4" key="1">
    <citation type="journal article" date="2010" name="DNA Res.">
        <title>Genome sequence of Kitasatospora setae NBRC 14216T: an evolutionary snapshot of the family Streptomycetaceae.</title>
        <authorList>
            <person name="Ichikawa N."/>
            <person name="Oguchi A."/>
            <person name="Ikeda H."/>
            <person name="Ishikawa J."/>
            <person name="Kitani S."/>
            <person name="Watanabe Y."/>
            <person name="Nakamura S."/>
            <person name="Katano Y."/>
            <person name="Kishi E."/>
            <person name="Sasagawa M."/>
            <person name="Ankai A."/>
            <person name="Fukui S."/>
            <person name="Hashimoto Y."/>
            <person name="Kamata S."/>
            <person name="Otoguro M."/>
            <person name="Tanikawa S."/>
            <person name="Nihira T."/>
            <person name="Horinouchi S."/>
            <person name="Ohnishi Y."/>
            <person name="Hayakawa M."/>
            <person name="Kuzuyama T."/>
            <person name="Arisawa A."/>
            <person name="Nomoto F."/>
            <person name="Miura H."/>
            <person name="Takahashi Y."/>
            <person name="Fujita N."/>
        </authorList>
    </citation>
    <scope>NUCLEOTIDE SEQUENCE [LARGE SCALE GENOMIC DNA]</scope>
    <source>
        <strain evidence="4">ATCC 33774 / DSM 43861 / JCM 3304 / KCC A-0304 / NBRC 14216 / KM-6054</strain>
    </source>
</reference>
<evidence type="ECO:0000259" key="2">
    <source>
        <dbReference type="Pfam" id="PF00582"/>
    </source>
</evidence>
<protein>
    <recommendedName>
        <fullName evidence="2">UspA domain-containing protein</fullName>
    </recommendedName>
</protein>
<organism evidence="3 4">
    <name type="scientific">Kitasatospora setae (strain ATCC 33774 / DSM 43861 / JCM 3304 / KCC A-0304 / NBRC 14216 / KM-6054)</name>
    <name type="common">Streptomyces setae</name>
    <dbReference type="NCBI Taxonomy" id="452652"/>
    <lineage>
        <taxon>Bacteria</taxon>
        <taxon>Bacillati</taxon>
        <taxon>Actinomycetota</taxon>
        <taxon>Actinomycetes</taxon>
        <taxon>Kitasatosporales</taxon>
        <taxon>Streptomycetaceae</taxon>
        <taxon>Kitasatospora</taxon>
    </lineage>
</organism>
<dbReference type="InterPro" id="IPR006016">
    <property type="entry name" value="UspA"/>
</dbReference>
<name>E4NE01_KITSK</name>
<dbReference type="AlphaFoldDB" id="E4NE01"/>
<proteinExistence type="inferred from homology"/>
<dbReference type="SUPFAM" id="SSF52402">
    <property type="entry name" value="Adenine nucleotide alpha hydrolases-like"/>
    <property type="match status" value="1"/>
</dbReference>
<dbReference type="PATRIC" id="fig|452652.3.peg.3627"/>
<dbReference type="Gene3D" id="3.40.50.12370">
    <property type="match status" value="1"/>
</dbReference>
<feature type="domain" description="UspA" evidence="2">
    <location>
        <begin position="2"/>
        <end position="144"/>
    </location>
</feature>
<dbReference type="HOGENOM" id="CLU_049301_9_4_11"/>
<dbReference type="PANTHER" id="PTHR46268:SF6">
    <property type="entry name" value="UNIVERSAL STRESS PROTEIN UP12"/>
    <property type="match status" value="1"/>
</dbReference>
<accession>E4NE01</accession>
<dbReference type="eggNOG" id="COG0589">
    <property type="taxonomic scope" value="Bacteria"/>
</dbReference>
<dbReference type="PANTHER" id="PTHR46268">
    <property type="entry name" value="STRESS RESPONSE PROTEIN NHAX"/>
    <property type="match status" value="1"/>
</dbReference>
<gene>
    <name evidence="3" type="ordered locus">KSE_36280</name>
</gene>
<sequence length="171" mass="18132">MRVVVGVSGSPGSLAALHRAVAEARRAAERGGAAQVLALHAWEPPGGEFGYRRSPFPPLLSAVREEAERRLREAVAETGADRAGVPVTALTVRAAPATALLTAADRPDDLLVLGPAGTWWHRGLRASVPAHCVRRSRCPVLVVPRPELALLLDGLTRRAVDAELRDLVARG</sequence>